<proteinExistence type="predicted"/>
<dbReference type="AlphaFoldDB" id="A0A975HBU4"/>
<feature type="coiled-coil region" evidence="1">
    <location>
        <begin position="57"/>
        <end position="116"/>
    </location>
</feature>
<dbReference type="RefSeq" id="WP_208631678.1">
    <property type="nucleotide sequence ID" value="NZ_CP059319.1"/>
</dbReference>
<evidence type="ECO:0000313" key="3">
    <source>
        <dbReference type="Proteomes" id="UP000664914"/>
    </source>
</evidence>
<reference evidence="2" key="2">
    <citation type="submission" date="2021-04" db="EMBL/GenBank/DDBJ databases">
        <title>Isolation and genomic analysis of the ibuprofen-degrading bacterium Sphingomonas strain MPO218.</title>
        <authorList>
            <person name="Aulestia M."/>
            <person name="Flores A."/>
            <person name="Mangas E.L."/>
            <person name="Perez-Pulido A.J."/>
            <person name="Santero E."/>
            <person name="Camacho E.M."/>
        </authorList>
    </citation>
    <scope>NUCLEOTIDE SEQUENCE</scope>
    <source>
        <strain evidence="2">MPO218</strain>
    </source>
</reference>
<protein>
    <submittedName>
        <fullName evidence="2">Uncharacterized protein</fullName>
    </submittedName>
</protein>
<evidence type="ECO:0000313" key="2">
    <source>
        <dbReference type="EMBL" id="QTH19696.1"/>
    </source>
</evidence>
<dbReference type="EMBL" id="CP059319">
    <property type="protein sequence ID" value="QTH19696.1"/>
    <property type="molecule type" value="Genomic_DNA"/>
</dbReference>
<accession>A0A975HBU4</accession>
<evidence type="ECO:0000256" key="1">
    <source>
        <dbReference type="SAM" id="Coils"/>
    </source>
</evidence>
<gene>
    <name evidence="2" type="ORF">HRJ34_15090</name>
</gene>
<name>A0A975HBU4_9SPHN</name>
<organism evidence="2 3">
    <name type="scientific">Rhizorhabdus wittichii</name>
    <dbReference type="NCBI Taxonomy" id="160791"/>
    <lineage>
        <taxon>Bacteria</taxon>
        <taxon>Pseudomonadati</taxon>
        <taxon>Pseudomonadota</taxon>
        <taxon>Alphaproteobacteria</taxon>
        <taxon>Sphingomonadales</taxon>
        <taxon>Sphingomonadaceae</taxon>
        <taxon>Rhizorhabdus</taxon>
    </lineage>
</organism>
<dbReference type="Proteomes" id="UP000664914">
    <property type="component" value="Chromosome"/>
</dbReference>
<sequence length="145" mass="15790">MSALRPHIRAARALAEAFAFEANETGDERNGLLLCRISAAYSRAAKSMEAIAEADSYAAYDDRLAALSRELGKAEAELISVRSAPDSANYHGRSRTEAAQREVKRLRDEVDRHLKSGPDPVVIHRQSAGQTAEALAGWPVQREGC</sequence>
<keyword evidence="1" id="KW-0175">Coiled coil</keyword>
<reference evidence="2" key="1">
    <citation type="submission" date="2020-07" db="EMBL/GenBank/DDBJ databases">
        <authorList>
            <person name="Camacho E."/>
        </authorList>
    </citation>
    <scope>NUCLEOTIDE SEQUENCE</scope>
    <source>
        <strain evidence="2">MPO218</strain>
    </source>
</reference>